<dbReference type="SUPFAM" id="SSF49562">
    <property type="entry name" value="C2 domain (Calcium/lipid-binding domain, CaLB)"/>
    <property type="match status" value="1"/>
</dbReference>
<dbReference type="AlphaFoldDB" id="A0A1S3PDL0"/>
<dbReference type="Gene3D" id="2.60.40.150">
    <property type="entry name" value="C2 domain"/>
    <property type="match status" value="1"/>
</dbReference>
<dbReference type="InterPro" id="IPR035892">
    <property type="entry name" value="C2_domain_sf"/>
</dbReference>
<gene>
    <name evidence="3" type="primary">LOC106584707</name>
</gene>
<protein>
    <submittedName>
        <fullName evidence="3">Synaptotagmin-4</fullName>
    </submittedName>
</protein>
<feature type="region of interest" description="Disordered" evidence="1">
    <location>
        <begin position="90"/>
        <end position="112"/>
    </location>
</feature>
<accession>A0A1S3PDL0</accession>
<dbReference type="GO" id="GO:0070382">
    <property type="term" value="C:exocytic vesicle"/>
    <property type="evidence" value="ECO:0007669"/>
    <property type="project" value="TreeGrafter"/>
</dbReference>
<reference evidence="3" key="1">
    <citation type="submission" date="2025-08" db="UniProtKB">
        <authorList>
            <consortium name="RefSeq"/>
        </authorList>
    </citation>
    <scope>IDENTIFICATION</scope>
</reference>
<evidence type="ECO:0000313" key="2">
    <source>
        <dbReference type="Proteomes" id="UP001652741"/>
    </source>
</evidence>
<dbReference type="GO" id="GO:0098793">
    <property type="term" value="C:presynapse"/>
    <property type="evidence" value="ECO:0007669"/>
    <property type="project" value="GOC"/>
</dbReference>
<proteinExistence type="predicted"/>
<dbReference type="GO" id="GO:0005886">
    <property type="term" value="C:plasma membrane"/>
    <property type="evidence" value="ECO:0007669"/>
    <property type="project" value="TreeGrafter"/>
</dbReference>
<organism evidence="2 3">
    <name type="scientific">Salmo salar</name>
    <name type="common">Atlantic salmon</name>
    <dbReference type="NCBI Taxonomy" id="8030"/>
    <lineage>
        <taxon>Eukaryota</taxon>
        <taxon>Metazoa</taxon>
        <taxon>Chordata</taxon>
        <taxon>Craniata</taxon>
        <taxon>Vertebrata</taxon>
        <taxon>Euteleostomi</taxon>
        <taxon>Actinopterygii</taxon>
        <taxon>Neopterygii</taxon>
        <taxon>Teleostei</taxon>
        <taxon>Protacanthopterygii</taxon>
        <taxon>Salmoniformes</taxon>
        <taxon>Salmonidae</taxon>
        <taxon>Salmoninae</taxon>
        <taxon>Salmo</taxon>
    </lineage>
</organism>
<dbReference type="GO" id="GO:0001786">
    <property type="term" value="F:phosphatidylserine binding"/>
    <property type="evidence" value="ECO:0007669"/>
    <property type="project" value="TreeGrafter"/>
</dbReference>
<name>A0A1S3PDL0_SALSA</name>
<evidence type="ECO:0000256" key="1">
    <source>
        <dbReference type="SAM" id="MobiDB-lite"/>
    </source>
</evidence>
<dbReference type="GO" id="GO:0048791">
    <property type="term" value="P:calcium ion-regulated exocytosis of neurotransmitter"/>
    <property type="evidence" value="ECO:0007669"/>
    <property type="project" value="TreeGrafter"/>
</dbReference>
<dbReference type="RefSeq" id="XP_014025697.2">
    <property type="nucleotide sequence ID" value="XM_014170222.2"/>
</dbReference>
<dbReference type="GO" id="GO:0006906">
    <property type="term" value="P:vesicle fusion"/>
    <property type="evidence" value="ECO:0007669"/>
    <property type="project" value="TreeGrafter"/>
</dbReference>
<dbReference type="Proteomes" id="UP001652741">
    <property type="component" value="Chromosome ssa23"/>
</dbReference>
<keyword evidence="2" id="KW-1185">Reference proteome</keyword>
<sequence>MVINLSHEGLVIRTKEMKGVSGANTPFLFDLPPGDVTTLPLMMEFIVMQEHVYSNNTVLGRVLIGSEAPETGRSHWRDVCSQGQVERARWHTVQQEPLENNKKQSDSRTLGY</sequence>
<dbReference type="GO" id="GO:0000149">
    <property type="term" value="F:SNARE binding"/>
    <property type="evidence" value="ECO:0007669"/>
    <property type="project" value="TreeGrafter"/>
</dbReference>
<dbReference type="GO" id="GO:0005544">
    <property type="term" value="F:calcium-dependent phospholipid binding"/>
    <property type="evidence" value="ECO:0007669"/>
    <property type="project" value="TreeGrafter"/>
</dbReference>
<dbReference type="GeneID" id="106584707"/>
<dbReference type="GO" id="GO:0030276">
    <property type="term" value="F:clathrin binding"/>
    <property type="evidence" value="ECO:0007669"/>
    <property type="project" value="TreeGrafter"/>
</dbReference>
<dbReference type="GO" id="GO:0005509">
    <property type="term" value="F:calcium ion binding"/>
    <property type="evidence" value="ECO:0007669"/>
    <property type="project" value="TreeGrafter"/>
</dbReference>
<evidence type="ECO:0000313" key="3">
    <source>
        <dbReference type="RefSeq" id="XP_014025697.2"/>
    </source>
</evidence>
<dbReference type="GO" id="GO:0030424">
    <property type="term" value="C:axon"/>
    <property type="evidence" value="ECO:0007669"/>
    <property type="project" value="TreeGrafter"/>
</dbReference>